<reference evidence="3" key="2">
    <citation type="submission" date="2013-10" db="EMBL/GenBank/DDBJ databases">
        <authorList>
            <person name="Aslett M."/>
        </authorList>
    </citation>
    <scope>NUCLEOTIDE SEQUENCE [LARGE SCALE GENOMIC DNA]</scope>
    <source>
        <strain evidence="3">Weybridge</strain>
    </source>
</reference>
<protein>
    <submittedName>
        <fullName evidence="3">Uncharacterized protein</fullName>
    </submittedName>
</protein>
<gene>
    <name evidence="3" type="ORF">EMWEY_00000540</name>
</gene>
<feature type="region of interest" description="Disordered" evidence="2">
    <location>
        <begin position="1"/>
        <end position="86"/>
    </location>
</feature>
<dbReference type="RefSeq" id="XP_013336706.1">
    <property type="nucleotide sequence ID" value="XM_013481252.1"/>
</dbReference>
<dbReference type="OMA" id="QELTAMT"/>
<keyword evidence="1" id="KW-0175">Coiled coil</keyword>
<evidence type="ECO:0000313" key="4">
    <source>
        <dbReference type="Proteomes" id="UP000030763"/>
    </source>
</evidence>
<feature type="compositionally biased region" description="Basic and acidic residues" evidence="2">
    <location>
        <begin position="15"/>
        <end position="25"/>
    </location>
</feature>
<dbReference type="GeneID" id="25334040"/>
<feature type="coiled-coil region" evidence="1">
    <location>
        <begin position="150"/>
        <end position="184"/>
    </location>
</feature>
<sequence>MAAEAVTLGSYTESASKKSLADGRPVRFNLAESNTAPASPDGEQKPVRESIHFDLLGAPLPDQETRTDSKAAARKPTVPVGANGRPLPILKGNRTFGYGQARRLVEQLRVKFAFDRNETHFYCPDSNEHTEPPPAPAELRDAVRGFLKSSKKLTQESQELTQSAEQKLEETKQIEQELTAMTQKYVEKLENHKSTQKAKQTVVVTSTRPPRRFLCWGPSPVVLP</sequence>
<name>U6M7R9_EIMMA</name>
<reference evidence="3" key="1">
    <citation type="submission" date="2013-10" db="EMBL/GenBank/DDBJ databases">
        <title>Genomic analysis of the causative agents of coccidiosis in chickens.</title>
        <authorList>
            <person name="Reid A.J."/>
            <person name="Blake D."/>
            <person name="Billington K."/>
            <person name="Browne H."/>
            <person name="Dunn M."/>
            <person name="Hung S."/>
            <person name="Kawahara F."/>
            <person name="Miranda-Saavedra D."/>
            <person name="Mourier T."/>
            <person name="Nagra H."/>
            <person name="Otto T.D."/>
            <person name="Rawlings N."/>
            <person name="Sanchez A."/>
            <person name="Sanders M."/>
            <person name="Subramaniam C."/>
            <person name="Tay Y."/>
            <person name="Dear P."/>
            <person name="Doerig C."/>
            <person name="Gruber A."/>
            <person name="Parkinson J."/>
            <person name="Shirley M."/>
            <person name="Wan K.L."/>
            <person name="Berriman M."/>
            <person name="Tomley F."/>
            <person name="Pain A."/>
        </authorList>
    </citation>
    <scope>NUCLEOTIDE SEQUENCE [LARGE SCALE GENOMIC DNA]</scope>
    <source>
        <strain evidence="3">Weybridge</strain>
    </source>
</reference>
<dbReference type="VEuPathDB" id="ToxoDB:EMWEY_00000540"/>
<keyword evidence="4" id="KW-1185">Reference proteome</keyword>
<evidence type="ECO:0000256" key="1">
    <source>
        <dbReference type="SAM" id="Coils"/>
    </source>
</evidence>
<feature type="compositionally biased region" description="Basic and acidic residues" evidence="2">
    <location>
        <begin position="42"/>
        <end position="52"/>
    </location>
</feature>
<proteinExistence type="predicted"/>
<dbReference type="AlphaFoldDB" id="U6M7R9"/>
<organism evidence="3 4">
    <name type="scientific">Eimeria maxima</name>
    <name type="common">Coccidian parasite</name>
    <dbReference type="NCBI Taxonomy" id="5804"/>
    <lineage>
        <taxon>Eukaryota</taxon>
        <taxon>Sar</taxon>
        <taxon>Alveolata</taxon>
        <taxon>Apicomplexa</taxon>
        <taxon>Conoidasida</taxon>
        <taxon>Coccidia</taxon>
        <taxon>Eucoccidiorida</taxon>
        <taxon>Eimeriorina</taxon>
        <taxon>Eimeriidae</taxon>
        <taxon>Eimeria</taxon>
    </lineage>
</organism>
<accession>U6M7R9</accession>
<dbReference type="EMBL" id="HG721241">
    <property type="protein sequence ID" value="CDJ60061.1"/>
    <property type="molecule type" value="Genomic_DNA"/>
</dbReference>
<dbReference type="Proteomes" id="UP000030763">
    <property type="component" value="Unassembled WGS sequence"/>
</dbReference>
<dbReference type="OrthoDB" id="346025at2759"/>
<evidence type="ECO:0000256" key="2">
    <source>
        <dbReference type="SAM" id="MobiDB-lite"/>
    </source>
</evidence>
<evidence type="ECO:0000313" key="3">
    <source>
        <dbReference type="EMBL" id="CDJ60061.1"/>
    </source>
</evidence>